<dbReference type="AlphaFoldDB" id="A0A1V3XVF2"/>
<dbReference type="EMBL" id="MVBM01000001">
    <property type="protein sequence ID" value="OOK81907.1"/>
    <property type="molecule type" value="Genomic_DNA"/>
</dbReference>
<name>A0A1V3XVF2_MYCKA</name>
<comment type="caution">
    <text evidence="2">The sequence shown here is derived from an EMBL/GenBank/DDBJ whole genome shotgun (WGS) entry which is preliminary data.</text>
</comment>
<gene>
    <name evidence="2" type="ORF">BZL29_1293</name>
    <name evidence="1" type="ORF">BZL30_0550</name>
</gene>
<evidence type="ECO:0000313" key="3">
    <source>
        <dbReference type="Proteomes" id="UP000188532"/>
    </source>
</evidence>
<protein>
    <submittedName>
        <fullName evidence="2">Uncharacterized protein</fullName>
    </submittedName>
</protein>
<dbReference type="Proteomes" id="UP000188532">
    <property type="component" value="Unassembled WGS sequence"/>
</dbReference>
<accession>A0A1V3XVF2</accession>
<organism evidence="2 3">
    <name type="scientific">Mycobacterium kansasii</name>
    <dbReference type="NCBI Taxonomy" id="1768"/>
    <lineage>
        <taxon>Bacteria</taxon>
        <taxon>Bacillati</taxon>
        <taxon>Actinomycetota</taxon>
        <taxon>Actinomycetes</taxon>
        <taxon>Mycobacteriales</taxon>
        <taxon>Mycobacteriaceae</taxon>
        <taxon>Mycobacterium</taxon>
    </lineage>
</organism>
<proteinExistence type="predicted"/>
<dbReference type="Proteomes" id="UP000189229">
    <property type="component" value="Unassembled WGS sequence"/>
</dbReference>
<sequence length="54" mass="5769">MALGCRFHAYCRAKLTSDVDPCRAQLRRPGAAAESAVADTSTDRNGWLVGMIAS</sequence>
<evidence type="ECO:0000313" key="1">
    <source>
        <dbReference type="EMBL" id="OOK81907.1"/>
    </source>
</evidence>
<reference evidence="3 4" key="1">
    <citation type="submission" date="2017-02" db="EMBL/GenBank/DDBJ databases">
        <title>Complete genome sequences of Mycobacterium kansasii strains isolated from rhesus macaques.</title>
        <authorList>
            <person name="Panda A."/>
            <person name="Nagaraj S."/>
            <person name="Zhao X."/>
            <person name="Tettelin H."/>
            <person name="Detolla L.J."/>
        </authorList>
    </citation>
    <scope>NUCLEOTIDE SEQUENCE [LARGE SCALE GENOMIC DNA]</scope>
    <source>
        <strain evidence="2 3">11-3469</strain>
        <strain evidence="1 4">11-3813</strain>
    </source>
</reference>
<dbReference type="EMBL" id="MVBN01000001">
    <property type="protein sequence ID" value="OOK83217.1"/>
    <property type="molecule type" value="Genomic_DNA"/>
</dbReference>
<evidence type="ECO:0000313" key="2">
    <source>
        <dbReference type="EMBL" id="OOK83217.1"/>
    </source>
</evidence>
<evidence type="ECO:0000313" key="4">
    <source>
        <dbReference type="Proteomes" id="UP000189229"/>
    </source>
</evidence>